<name>A0A392QH35_9FABA</name>
<protein>
    <submittedName>
        <fullName evidence="1">Uncharacterized protein</fullName>
    </submittedName>
</protein>
<evidence type="ECO:0000313" key="1">
    <source>
        <dbReference type="EMBL" id="MCI23711.1"/>
    </source>
</evidence>
<sequence length="29" mass="2816">SGVSLHNPALSGNSHSGWPALVAASLKSA</sequence>
<keyword evidence="2" id="KW-1185">Reference proteome</keyword>
<proteinExistence type="predicted"/>
<reference evidence="1 2" key="1">
    <citation type="journal article" date="2018" name="Front. Plant Sci.">
        <title>Red Clover (Trifolium pratense) and Zigzag Clover (T. medium) - A Picture of Genomic Similarities and Differences.</title>
        <authorList>
            <person name="Dluhosova J."/>
            <person name="Istvanek J."/>
            <person name="Nedelnik J."/>
            <person name="Repkova J."/>
        </authorList>
    </citation>
    <scope>NUCLEOTIDE SEQUENCE [LARGE SCALE GENOMIC DNA]</scope>
    <source>
        <strain evidence="2">cv. 10/8</strain>
        <tissue evidence="1">Leaf</tissue>
    </source>
</reference>
<dbReference type="Proteomes" id="UP000265520">
    <property type="component" value="Unassembled WGS sequence"/>
</dbReference>
<dbReference type="AlphaFoldDB" id="A0A392QH35"/>
<evidence type="ECO:0000313" key="2">
    <source>
        <dbReference type="Proteomes" id="UP000265520"/>
    </source>
</evidence>
<accession>A0A392QH35</accession>
<dbReference type="EMBL" id="LXQA010137475">
    <property type="protein sequence ID" value="MCI23711.1"/>
    <property type="molecule type" value="Genomic_DNA"/>
</dbReference>
<organism evidence="1 2">
    <name type="scientific">Trifolium medium</name>
    <dbReference type="NCBI Taxonomy" id="97028"/>
    <lineage>
        <taxon>Eukaryota</taxon>
        <taxon>Viridiplantae</taxon>
        <taxon>Streptophyta</taxon>
        <taxon>Embryophyta</taxon>
        <taxon>Tracheophyta</taxon>
        <taxon>Spermatophyta</taxon>
        <taxon>Magnoliopsida</taxon>
        <taxon>eudicotyledons</taxon>
        <taxon>Gunneridae</taxon>
        <taxon>Pentapetalae</taxon>
        <taxon>rosids</taxon>
        <taxon>fabids</taxon>
        <taxon>Fabales</taxon>
        <taxon>Fabaceae</taxon>
        <taxon>Papilionoideae</taxon>
        <taxon>50 kb inversion clade</taxon>
        <taxon>NPAAA clade</taxon>
        <taxon>Hologalegina</taxon>
        <taxon>IRL clade</taxon>
        <taxon>Trifolieae</taxon>
        <taxon>Trifolium</taxon>
    </lineage>
</organism>
<feature type="non-terminal residue" evidence="1">
    <location>
        <position position="1"/>
    </location>
</feature>
<comment type="caution">
    <text evidence="1">The sequence shown here is derived from an EMBL/GenBank/DDBJ whole genome shotgun (WGS) entry which is preliminary data.</text>
</comment>